<dbReference type="SUPFAM" id="SSF53067">
    <property type="entry name" value="Actin-like ATPase domain"/>
    <property type="match status" value="2"/>
</dbReference>
<dbReference type="PIRSF" id="PIRSF000538">
    <property type="entry name" value="GlpK"/>
    <property type="match status" value="1"/>
</dbReference>
<dbReference type="Pfam" id="PF02782">
    <property type="entry name" value="FGGY_C"/>
    <property type="match status" value="1"/>
</dbReference>
<dbReference type="InterPro" id="IPR018485">
    <property type="entry name" value="FGGY_C"/>
</dbReference>
<comment type="similarity">
    <text evidence="1 4">Belongs to the FGGY kinase family.</text>
</comment>
<evidence type="ECO:0000313" key="8">
    <source>
        <dbReference type="Proteomes" id="UP000812961"/>
    </source>
</evidence>
<feature type="domain" description="Carbohydrate kinase FGGY C-terminal" evidence="6">
    <location>
        <begin position="254"/>
        <end position="441"/>
    </location>
</feature>
<gene>
    <name evidence="7" type="ORF">K1Y79_17680</name>
</gene>
<name>A0ABS7GG02_9BACT</name>
<feature type="domain" description="Carbohydrate kinase FGGY N-terminal" evidence="5">
    <location>
        <begin position="3"/>
        <end position="244"/>
    </location>
</feature>
<dbReference type="RefSeq" id="WP_220251493.1">
    <property type="nucleotide sequence ID" value="NZ_JAICCF010000003.1"/>
</dbReference>
<accession>A0ABS7GG02</accession>
<keyword evidence="8" id="KW-1185">Reference proteome</keyword>
<dbReference type="EMBL" id="JAICCF010000003">
    <property type="protein sequence ID" value="MBW8686175.1"/>
    <property type="molecule type" value="Genomic_DNA"/>
</dbReference>
<dbReference type="InterPro" id="IPR043129">
    <property type="entry name" value="ATPase_NBD"/>
</dbReference>
<reference evidence="7 8" key="1">
    <citation type="submission" date="2021-08" db="EMBL/GenBank/DDBJ databases">
        <title>The genome sequence of Chitinophaga sp. B61.</title>
        <authorList>
            <person name="Zhang X."/>
        </authorList>
    </citation>
    <scope>NUCLEOTIDE SEQUENCE [LARGE SCALE GENOMIC DNA]</scope>
    <source>
        <strain evidence="7 8">B61</strain>
    </source>
</reference>
<proteinExistence type="inferred from homology"/>
<evidence type="ECO:0000256" key="4">
    <source>
        <dbReference type="RuleBase" id="RU003733"/>
    </source>
</evidence>
<evidence type="ECO:0000256" key="3">
    <source>
        <dbReference type="ARBA" id="ARBA00022777"/>
    </source>
</evidence>
<evidence type="ECO:0000256" key="1">
    <source>
        <dbReference type="ARBA" id="ARBA00009156"/>
    </source>
</evidence>
<dbReference type="InterPro" id="IPR018483">
    <property type="entry name" value="Carb_kinase_FGGY_CS"/>
</dbReference>
<dbReference type="Pfam" id="PF00370">
    <property type="entry name" value="FGGY_N"/>
    <property type="match status" value="1"/>
</dbReference>
<dbReference type="PROSITE" id="PS00445">
    <property type="entry name" value="FGGY_KINASES_2"/>
    <property type="match status" value="1"/>
</dbReference>
<keyword evidence="3 4" id="KW-0418">Kinase</keyword>
<organism evidence="7 8">
    <name type="scientific">Chitinophaga rhizophila</name>
    <dbReference type="NCBI Taxonomy" id="2866212"/>
    <lineage>
        <taxon>Bacteria</taxon>
        <taxon>Pseudomonadati</taxon>
        <taxon>Bacteroidota</taxon>
        <taxon>Chitinophagia</taxon>
        <taxon>Chitinophagales</taxon>
        <taxon>Chitinophagaceae</taxon>
        <taxon>Chitinophaga</taxon>
    </lineage>
</organism>
<dbReference type="Gene3D" id="3.30.420.40">
    <property type="match status" value="2"/>
</dbReference>
<dbReference type="PANTHER" id="PTHR43095:SF2">
    <property type="entry name" value="GLUCONOKINASE"/>
    <property type="match status" value="1"/>
</dbReference>
<keyword evidence="2 4" id="KW-0808">Transferase</keyword>
<comment type="caution">
    <text evidence="7">The sequence shown here is derived from an EMBL/GenBank/DDBJ whole genome shotgun (WGS) entry which is preliminary data.</text>
</comment>
<protein>
    <submittedName>
        <fullName evidence="7">Gluconokinase</fullName>
    </submittedName>
</protein>
<sequence>MEYIIGVDMGTSSAKVIAVRQDGKVMANSQQEYSISQPEPGHSEQDPEVILMAVKSGIRSVATIMKDPPAAVSFSTAMHSILAMDQEGKALTPLIIWADNRSQPVVDRLRNSPLSASLHQQSGTPVHAMSPLCKIIWWKEQSPEIYNNTACFIGIKEYVFYHFFGRYITDHSTASATGLFNIHDLTWNGPSLEAAGITAAQLPELVSSNSIIEGLLESVAQELGIPATTKFVAGASDGCLAQLGSRALEKGHATLTIGTSGAVRMTIDQPLTDPQGRLFTYVLTPGYFVTGGAINNGGVVLQWYLDSFLQSATEKPLNVDAGLQQALSTAPGAEGLLCLPYLNGERAPVWDGHAKGAFIGVQPQHTTWHFMRALLEGMAFGLFSITEALEETAGKVDKIFVSGGFTNSAEWVQLMADVFQRPMYLRNESDASAMGAVLLGFQTLQLETAFTIGREKVFTPQTEHAEVYKRAYTVHRKLYSALKDVFPLF</sequence>
<dbReference type="InterPro" id="IPR018484">
    <property type="entry name" value="FGGY_N"/>
</dbReference>
<dbReference type="InterPro" id="IPR000577">
    <property type="entry name" value="Carb_kinase_FGGY"/>
</dbReference>
<evidence type="ECO:0000313" key="7">
    <source>
        <dbReference type="EMBL" id="MBW8686175.1"/>
    </source>
</evidence>
<evidence type="ECO:0000259" key="5">
    <source>
        <dbReference type="Pfam" id="PF00370"/>
    </source>
</evidence>
<dbReference type="PANTHER" id="PTHR43095">
    <property type="entry name" value="SUGAR KINASE"/>
    <property type="match status" value="1"/>
</dbReference>
<dbReference type="InterPro" id="IPR050406">
    <property type="entry name" value="FGGY_Carb_Kinase"/>
</dbReference>
<dbReference type="Proteomes" id="UP000812961">
    <property type="component" value="Unassembled WGS sequence"/>
</dbReference>
<dbReference type="CDD" id="cd07770">
    <property type="entry name" value="ASKHA_NBD_FGGY_GntK"/>
    <property type="match status" value="1"/>
</dbReference>
<evidence type="ECO:0000259" key="6">
    <source>
        <dbReference type="Pfam" id="PF02782"/>
    </source>
</evidence>
<evidence type="ECO:0000256" key="2">
    <source>
        <dbReference type="ARBA" id="ARBA00022679"/>
    </source>
</evidence>